<dbReference type="PROSITE" id="PS00134">
    <property type="entry name" value="TRYPSIN_HIS"/>
    <property type="match status" value="1"/>
</dbReference>
<proteinExistence type="predicted"/>
<feature type="domain" description="Peptidase S1" evidence="2">
    <location>
        <begin position="36"/>
        <end position="86"/>
    </location>
</feature>
<dbReference type="InterPro" id="IPR018114">
    <property type="entry name" value="TRYPSIN_HIS"/>
</dbReference>
<evidence type="ECO:0000259" key="2">
    <source>
        <dbReference type="Pfam" id="PF00089"/>
    </source>
</evidence>
<dbReference type="GO" id="GO:0004252">
    <property type="term" value="F:serine-type endopeptidase activity"/>
    <property type="evidence" value="ECO:0007669"/>
    <property type="project" value="InterPro"/>
</dbReference>
<reference evidence="3" key="1">
    <citation type="submission" date="2025-08" db="UniProtKB">
        <authorList>
            <consortium name="Ensembl"/>
        </authorList>
    </citation>
    <scope>IDENTIFICATION</scope>
</reference>
<protein>
    <recommendedName>
        <fullName evidence="2">Peptidase S1 domain-containing protein</fullName>
    </recommendedName>
</protein>
<accession>A0A8C9Z7T7</accession>
<organism evidence="3 4">
    <name type="scientific">Sander lucioperca</name>
    <name type="common">Pike-perch</name>
    <name type="synonym">Perca lucioperca</name>
    <dbReference type="NCBI Taxonomy" id="283035"/>
    <lineage>
        <taxon>Eukaryota</taxon>
        <taxon>Metazoa</taxon>
        <taxon>Chordata</taxon>
        <taxon>Craniata</taxon>
        <taxon>Vertebrata</taxon>
        <taxon>Euteleostomi</taxon>
        <taxon>Actinopterygii</taxon>
        <taxon>Neopterygii</taxon>
        <taxon>Teleostei</taxon>
        <taxon>Neoteleostei</taxon>
        <taxon>Acanthomorphata</taxon>
        <taxon>Eupercaria</taxon>
        <taxon>Perciformes</taxon>
        <taxon>Percoidei</taxon>
        <taxon>Percidae</taxon>
        <taxon>Luciopercinae</taxon>
        <taxon>Sander</taxon>
    </lineage>
</organism>
<evidence type="ECO:0000256" key="1">
    <source>
        <dbReference type="ARBA" id="ARBA00023157"/>
    </source>
</evidence>
<dbReference type="Ensembl" id="ENSSLUT00000035537.1">
    <property type="protein sequence ID" value="ENSSLUP00000034465.1"/>
    <property type="gene ID" value="ENSSLUG00000015320.1"/>
</dbReference>
<reference evidence="3" key="2">
    <citation type="submission" date="2025-09" db="UniProtKB">
        <authorList>
            <consortium name="Ensembl"/>
        </authorList>
    </citation>
    <scope>IDENTIFICATION</scope>
</reference>
<dbReference type="AlphaFoldDB" id="A0A8C9Z7T7"/>
<dbReference type="PANTHER" id="PTHR24271">
    <property type="entry name" value="KALLIKREIN-RELATED"/>
    <property type="match status" value="1"/>
</dbReference>
<dbReference type="PANTHER" id="PTHR24271:SF96">
    <property type="entry name" value="GRANZYME A-RELATED"/>
    <property type="match status" value="1"/>
</dbReference>
<dbReference type="SUPFAM" id="SSF50494">
    <property type="entry name" value="Trypsin-like serine proteases"/>
    <property type="match status" value="1"/>
</dbReference>
<dbReference type="InterPro" id="IPR009003">
    <property type="entry name" value="Peptidase_S1_PA"/>
</dbReference>
<sequence>HNKGSLQTITVLTHKGGGLSVPGVTVSTVVDLQKRIYGGKLCGPTERLYHVQIQDGNGNFLCGGSLISDRWILTAAHCWKDSEVKLAHSQTEEGVFLGYVIPEDSGGRAGG</sequence>
<evidence type="ECO:0000313" key="3">
    <source>
        <dbReference type="Ensembl" id="ENSSLUP00000034465.1"/>
    </source>
</evidence>
<name>A0A8C9Z7T7_SANLU</name>
<keyword evidence="4" id="KW-1185">Reference proteome</keyword>
<evidence type="ECO:0000313" key="4">
    <source>
        <dbReference type="Proteomes" id="UP000694568"/>
    </source>
</evidence>
<dbReference type="Proteomes" id="UP000694568">
    <property type="component" value="Unplaced"/>
</dbReference>
<dbReference type="GO" id="GO:0006508">
    <property type="term" value="P:proteolysis"/>
    <property type="evidence" value="ECO:0007669"/>
    <property type="project" value="InterPro"/>
</dbReference>
<dbReference type="InterPro" id="IPR001254">
    <property type="entry name" value="Trypsin_dom"/>
</dbReference>
<dbReference type="GeneTree" id="ENSGT01120000272476"/>
<dbReference type="Pfam" id="PF00089">
    <property type="entry name" value="Trypsin"/>
    <property type="match status" value="1"/>
</dbReference>
<keyword evidence="1" id="KW-1015">Disulfide bond</keyword>
<dbReference type="Gene3D" id="2.40.10.10">
    <property type="entry name" value="Trypsin-like serine proteases"/>
    <property type="match status" value="1"/>
</dbReference>
<dbReference type="InterPro" id="IPR043504">
    <property type="entry name" value="Peptidase_S1_PA_chymotrypsin"/>
</dbReference>